<organism evidence="2 3">
    <name type="scientific">Shewanella submarina</name>
    <dbReference type="NCBI Taxonomy" id="2016376"/>
    <lineage>
        <taxon>Bacteria</taxon>
        <taxon>Pseudomonadati</taxon>
        <taxon>Pseudomonadota</taxon>
        <taxon>Gammaproteobacteria</taxon>
        <taxon>Alteromonadales</taxon>
        <taxon>Shewanellaceae</taxon>
        <taxon>Shewanella</taxon>
    </lineage>
</organism>
<evidence type="ECO:0000313" key="2">
    <source>
        <dbReference type="EMBL" id="MFC3139643.1"/>
    </source>
</evidence>
<dbReference type="Proteomes" id="UP001595621">
    <property type="component" value="Unassembled WGS sequence"/>
</dbReference>
<evidence type="ECO:0000259" key="1">
    <source>
        <dbReference type="PROSITE" id="PS50943"/>
    </source>
</evidence>
<sequence length="116" mass="13211">MQPSDFLDLVKLAYSLDSDYAVMKRFGFSQTGVSNWRRNHRFPSNDVLVKFSQILDIHIGVLALHSMIWREKNPVVKAGLQSILDAIPSCDPERLEMPDHIKQMAEIAEAKAPLFD</sequence>
<name>A0ABV7GH50_9GAMM</name>
<comment type="caution">
    <text evidence="2">The sequence shown here is derived from an EMBL/GenBank/DDBJ whole genome shotgun (WGS) entry which is preliminary data.</text>
</comment>
<proteinExistence type="predicted"/>
<dbReference type="PROSITE" id="PS50943">
    <property type="entry name" value="HTH_CROC1"/>
    <property type="match status" value="1"/>
</dbReference>
<dbReference type="Gene3D" id="1.10.260.40">
    <property type="entry name" value="lambda repressor-like DNA-binding domains"/>
    <property type="match status" value="1"/>
</dbReference>
<dbReference type="SUPFAM" id="SSF47413">
    <property type="entry name" value="lambda repressor-like DNA-binding domains"/>
    <property type="match status" value="1"/>
</dbReference>
<evidence type="ECO:0000313" key="3">
    <source>
        <dbReference type="Proteomes" id="UP001595621"/>
    </source>
</evidence>
<feature type="domain" description="HTH cro/C1-type" evidence="1">
    <location>
        <begin position="24"/>
        <end position="62"/>
    </location>
</feature>
<dbReference type="InterPro" id="IPR001387">
    <property type="entry name" value="Cro/C1-type_HTH"/>
</dbReference>
<dbReference type="RefSeq" id="WP_248936158.1">
    <property type="nucleotide sequence ID" value="NZ_JAKILF010000004.1"/>
</dbReference>
<gene>
    <name evidence="2" type="ORF">ACFOE0_15850</name>
</gene>
<dbReference type="InterPro" id="IPR010982">
    <property type="entry name" value="Lambda_DNA-bd_dom_sf"/>
</dbReference>
<keyword evidence="3" id="KW-1185">Reference proteome</keyword>
<protein>
    <recommendedName>
        <fullName evidence="1">HTH cro/C1-type domain-containing protein</fullName>
    </recommendedName>
</protein>
<dbReference type="EMBL" id="JBHRTD010000017">
    <property type="protein sequence ID" value="MFC3139643.1"/>
    <property type="molecule type" value="Genomic_DNA"/>
</dbReference>
<reference evidence="3" key="1">
    <citation type="journal article" date="2019" name="Int. J. Syst. Evol. Microbiol.">
        <title>The Global Catalogue of Microorganisms (GCM) 10K type strain sequencing project: providing services to taxonomists for standard genome sequencing and annotation.</title>
        <authorList>
            <consortium name="The Broad Institute Genomics Platform"/>
            <consortium name="The Broad Institute Genome Sequencing Center for Infectious Disease"/>
            <person name="Wu L."/>
            <person name="Ma J."/>
        </authorList>
    </citation>
    <scope>NUCLEOTIDE SEQUENCE [LARGE SCALE GENOMIC DNA]</scope>
    <source>
        <strain evidence="3">KCTC 52277</strain>
    </source>
</reference>
<accession>A0ABV7GH50</accession>